<dbReference type="EMBL" id="LS398110">
    <property type="protein sequence ID" value="SPP96319.1"/>
    <property type="molecule type" value="Genomic_DNA"/>
</dbReference>
<dbReference type="KEGG" id="bvz:BRAD3257_5370"/>
<name>A0A2U3Q4T3_9BRAD</name>
<gene>
    <name evidence="1" type="ORF">BRAD3257_5370</name>
</gene>
<reference evidence="1 2" key="1">
    <citation type="submission" date="2018-03" db="EMBL/GenBank/DDBJ databases">
        <authorList>
            <person name="Gully D."/>
        </authorList>
    </citation>
    <scope>NUCLEOTIDE SEQUENCE [LARGE SCALE GENOMIC DNA]</scope>
    <source>
        <strain evidence="1">ORS3257</strain>
    </source>
</reference>
<dbReference type="AlphaFoldDB" id="A0A2U3Q4T3"/>
<protein>
    <submittedName>
        <fullName evidence="1">Uncharacterized protein</fullName>
    </submittedName>
</protein>
<evidence type="ECO:0000313" key="1">
    <source>
        <dbReference type="EMBL" id="SPP96319.1"/>
    </source>
</evidence>
<organism evidence="1 2">
    <name type="scientific">Bradyrhizobium vignae</name>
    <dbReference type="NCBI Taxonomy" id="1549949"/>
    <lineage>
        <taxon>Bacteria</taxon>
        <taxon>Pseudomonadati</taxon>
        <taxon>Pseudomonadota</taxon>
        <taxon>Alphaproteobacteria</taxon>
        <taxon>Hyphomicrobiales</taxon>
        <taxon>Nitrobacteraceae</taxon>
        <taxon>Bradyrhizobium</taxon>
    </lineage>
</organism>
<evidence type="ECO:0000313" key="2">
    <source>
        <dbReference type="Proteomes" id="UP000246085"/>
    </source>
</evidence>
<accession>A0A2U3Q4T3</accession>
<proteinExistence type="predicted"/>
<sequence length="82" mass="8388">MFLHQGDLFIRGRPADIHALKIARTGNGNEYPGPVYLAGAVVVLEDPSGAACIPGGLWPWGLSAGAPPEPVLVGPVQPCGCA</sequence>
<dbReference type="Proteomes" id="UP000246085">
    <property type="component" value="Chromosome BRAD3257"/>
</dbReference>